<dbReference type="EMBL" id="MNCJ02000327">
    <property type="protein sequence ID" value="KAF5779768.1"/>
    <property type="molecule type" value="Genomic_DNA"/>
</dbReference>
<accession>A0A251T5F5</accession>
<reference evidence="1" key="3">
    <citation type="submission" date="2020-06" db="EMBL/GenBank/DDBJ databases">
        <title>Helianthus annuus Genome sequencing and assembly Release 2.</title>
        <authorList>
            <person name="Gouzy J."/>
            <person name="Langlade N."/>
            <person name="Munos S."/>
        </authorList>
    </citation>
    <scope>NUCLEOTIDE SEQUENCE</scope>
    <source>
        <tissue evidence="1">Leaves</tissue>
    </source>
</reference>
<dbReference type="Proteomes" id="UP000215914">
    <property type="component" value="Chromosome 12"/>
</dbReference>
<reference evidence="2" key="2">
    <citation type="submission" date="2017-02" db="EMBL/GenBank/DDBJ databases">
        <title>Sunflower complete genome.</title>
        <authorList>
            <person name="Langlade N."/>
            <person name="Munos S."/>
        </authorList>
    </citation>
    <scope>NUCLEOTIDE SEQUENCE [LARGE SCALE GENOMIC DNA]</scope>
    <source>
        <tissue evidence="2">Leaves</tissue>
    </source>
</reference>
<name>A0A251T5F5_HELAN</name>
<proteinExistence type="predicted"/>
<keyword evidence="3" id="KW-1185">Reference proteome</keyword>
<evidence type="ECO:0000313" key="3">
    <source>
        <dbReference type="Proteomes" id="UP000215914"/>
    </source>
</evidence>
<dbReference type="InParanoid" id="A0A251T5F5"/>
<reference evidence="1 3" key="1">
    <citation type="journal article" date="2017" name="Nature">
        <title>The sunflower genome provides insights into oil metabolism, flowering and Asterid evolution.</title>
        <authorList>
            <person name="Badouin H."/>
            <person name="Gouzy J."/>
            <person name="Grassa C.J."/>
            <person name="Murat F."/>
            <person name="Staton S.E."/>
            <person name="Cottret L."/>
            <person name="Lelandais-Briere C."/>
            <person name="Owens G.L."/>
            <person name="Carrere S."/>
            <person name="Mayjonade B."/>
            <person name="Legrand L."/>
            <person name="Gill N."/>
            <person name="Kane N.C."/>
            <person name="Bowers J.E."/>
            <person name="Hubner S."/>
            <person name="Bellec A."/>
            <person name="Berard A."/>
            <person name="Berges H."/>
            <person name="Blanchet N."/>
            <person name="Boniface M.C."/>
            <person name="Brunel D."/>
            <person name="Catrice O."/>
            <person name="Chaidir N."/>
            <person name="Claudel C."/>
            <person name="Donnadieu C."/>
            <person name="Faraut T."/>
            <person name="Fievet G."/>
            <person name="Helmstetter N."/>
            <person name="King M."/>
            <person name="Knapp S.J."/>
            <person name="Lai Z."/>
            <person name="Le Paslier M.C."/>
            <person name="Lippi Y."/>
            <person name="Lorenzon L."/>
            <person name="Mandel J.R."/>
            <person name="Marage G."/>
            <person name="Marchand G."/>
            <person name="Marquand E."/>
            <person name="Bret-Mestries E."/>
            <person name="Morien E."/>
            <person name="Nambeesan S."/>
            <person name="Nguyen T."/>
            <person name="Pegot-Espagnet P."/>
            <person name="Pouilly N."/>
            <person name="Raftis F."/>
            <person name="Sallet E."/>
            <person name="Schiex T."/>
            <person name="Thomas J."/>
            <person name="Vandecasteele C."/>
            <person name="Vares D."/>
            <person name="Vear F."/>
            <person name="Vautrin S."/>
            <person name="Crespi M."/>
            <person name="Mangin B."/>
            <person name="Burke J.M."/>
            <person name="Salse J."/>
            <person name="Munos S."/>
            <person name="Vincourt P."/>
            <person name="Rieseberg L.H."/>
            <person name="Langlade N.B."/>
        </authorList>
    </citation>
    <scope>NUCLEOTIDE SEQUENCE [LARGE SCALE GENOMIC DNA]</scope>
    <source>
        <strain evidence="3">cv. SF193</strain>
        <tissue evidence="1">Leaves</tissue>
    </source>
</reference>
<protein>
    <submittedName>
        <fullName evidence="2">Uncharacterized protein</fullName>
    </submittedName>
</protein>
<dbReference type="Gramene" id="mRNA:HanXRQr2_Chr12g0563381">
    <property type="protein sequence ID" value="CDS:HanXRQr2_Chr12g0563381.1"/>
    <property type="gene ID" value="HanXRQr2_Chr12g0563381"/>
</dbReference>
<evidence type="ECO:0000313" key="2">
    <source>
        <dbReference type="EMBL" id="OTG06328.1"/>
    </source>
</evidence>
<sequence>MVSFFQHTRLSSPSLIFIHILGFLQPHSHLSFSSNRIHEDHVHPQGQPKSILPIFCSNSLCRPSALRNLHHKCMIPSLW</sequence>
<dbReference type="AlphaFoldDB" id="A0A251T5F5"/>
<organism evidence="2 3">
    <name type="scientific">Helianthus annuus</name>
    <name type="common">Common sunflower</name>
    <dbReference type="NCBI Taxonomy" id="4232"/>
    <lineage>
        <taxon>Eukaryota</taxon>
        <taxon>Viridiplantae</taxon>
        <taxon>Streptophyta</taxon>
        <taxon>Embryophyta</taxon>
        <taxon>Tracheophyta</taxon>
        <taxon>Spermatophyta</taxon>
        <taxon>Magnoliopsida</taxon>
        <taxon>eudicotyledons</taxon>
        <taxon>Gunneridae</taxon>
        <taxon>Pentapetalae</taxon>
        <taxon>asterids</taxon>
        <taxon>campanulids</taxon>
        <taxon>Asterales</taxon>
        <taxon>Asteraceae</taxon>
        <taxon>Asteroideae</taxon>
        <taxon>Heliantheae alliance</taxon>
        <taxon>Heliantheae</taxon>
        <taxon>Helianthus</taxon>
    </lineage>
</organism>
<dbReference type="EMBL" id="CM007901">
    <property type="protein sequence ID" value="OTG06328.1"/>
    <property type="molecule type" value="Genomic_DNA"/>
</dbReference>
<evidence type="ECO:0000313" key="1">
    <source>
        <dbReference type="EMBL" id="KAF5779768.1"/>
    </source>
</evidence>
<gene>
    <name evidence="2" type="ORF">HannXRQ_Chr12g0383601</name>
    <name evidence="1" type="ORF">HanXRQr2_Chr12g0563381</name>
</gene>